<dbReference type="AlphaFoldDB" id="A0A0A8WYV2"/>
<sequence>MEWTRESRYTKMEDVSQEDLEILKNKVDASPWRQSYHIQPETGLLNDPNGFSYFNGEYHLFYQWFPLGPVHGLKYWYHTKSEDLVHWENVGVGITPGDYFDSHGAYSGSAIEHDDKLYLMYTGNTRDENWVRHPYQCLAVMGKDGSILKASPAIDEVPEGYTDHFRDPKVWKEDDRFWSVIGAQRTDETGCVVLYSSTDLIHWQFEGELKTKLDSFGYMWECPDYFEQDGHGVLIFSPQGIEPQDDSYQNIYQSGYLLGKPLNLDDRLFEHKEFNELDCGFDFYAPQTMEDPSGRRILVGWMGLPEIEYPTDEHGWAHCLTIPRELTVKGNKLIQQPIHELAILRGKEEKATGILRDETRTFEGFNGVTYEMISEFDNVDASEFGVEIRTGETERTVISYDDAARKVVVDRSESGEAFAEKYGTTRKCKVESGKIKFHLFVDVSSVELFVNDGEEVFTCRIFPGEGSDGIRFFAKEGTARFEAVKWDFQAEMGKGSEANGHAVFNR</sequence>
<evidence type="ECO:0000256" key="6">
    <source>
        <dbReference type="ARBA" id="ARBA00023295"/>
    </source>
</evidence>
<comment type="caution">
    <text evidence="12">The sequence shown here is derived from an EMBL/GenBank/DDBJ whole genome shotgun (WGS) entry which is preliminary data.</text>
</comment>
<comment type="function">
    <text evidence="9">Enables the bacterium to metabolize sucrose as a sole carbon source.</text>
</comment>
<dbReference type="OrthoDB" id="9759709at2"/>
<comment type="pathway">
    <text evidence="1 9">Glycan biosynthesis; sucrose metabolism.</text>
</comment>
<dbReference type="UniPathway" id="UPA00238"/>
<dbReference type="InterPro" id="IPR013189">
    <property type="entry name" value="Glyco_hydro_32_C"/>
</dbReference>
<dbReference type="InterPro" id="IPR018053">
    <property type="entry name" value="Glyco_hydro_32_AS"/>
</dbReference>
<evidence type="ECO:0000256" key="8">
    <source>
        <dbReference type="RuleBase" id="RU362110"/>
    </source>
</evidence>
<dbReference type="GO" id="GO:0005737">
    <property type="term" value="C:cytoplasm"/>
    <property type="evidence" value="ECO:0007669"/>
    <property type="project" value="UniProtKB-SubCell"/>
</dbReference>
<evidence type="ECO:0000259" key="10">
    <source>
        <dbReference type="Pfam" id="PF00251"/>
    </source>
</evidence>
<dbReference type="InterPro" id="IPR051214">
    <property type="entry name" value="GH32_Enzymes"/>
</dbReference>
<dbReference type="NCBIfam" id="TIGR01322">
    <property type="entry name" value="scrB_fam"/>
    <property type="match status" value="1"/>
</dbReference>
<evidence type="ECO:0000256" key="4">
    <source>
        <dbReference type="ARBA" id="ARBA00019623"/>
    </source>
</evidence>
<dbReference type="InterPro" id="IPR006232">
    <property type="entry name" value="Suc6P_hydrolase"/>
</dbReference>
<dbReference type="Pfam" id="PF00251">
    <property type="entry name" value="Glyco_hydro_32N"/>
    <property type="match status" value="1"/>
</dbReference>
<evidence type="ECO:0000313" key="13">
    <source>
        <dbReference type="Proteomes" id="UP000031014"/>
    </source>
</evidence>
<dbReference type="GO" id="GO:0005985">
    <property type="term" value="P:sucrose metabolic process"/>
    <property type="evidence" value="ECO:0007669"/>
    <property type="project" value="UniProtKB-UniPathway"/>
</dbReference>
<comment type="subcellular location">
    <subcellularLocation>
        <location evidence="9">Cytoplasm</location>
    </subcellularLocation>
</comment>
<comment type="similarity">
    <text evidence="2 8">Belongs to the glycosyl hydrolase 32 family.</text>
</comment>
<accession>A0A0A8WYV2</accession>
<comment type="catalytic activity">
    <reaction evidence="8">
        <text>Hydrolysis of terminal non-reducing beta-D-fructofuranoside residues in beta-D-fructofuranosides.</text>
        <dbReference type="EC" id="3.2.1.26"/>
    </reaction>
</comment>
<dbReference type="InterPro" id="IPR001362">
    <property type="entry name" value="Glyco_hydro_32"/>
</dbReference>
<dbReference type="PROSITE" id="PS00609">
    <property type="entry name" value="GLYCOSYL_HYDROL_F32"/>
    <property type="match status" value="1"/>
</dbReference>
<evidence type="ECO:0000313" key="12">
    <source>
        <dbReference type="EMBL" id="GAM12885.1"/>
    </source>
</evidence>
<keyword evidence="9" id="KW-0963">Cytoplasm</keyword>
<evidence type="ECO:0000256" key="7">
    <source>
        <dbReference type="ARBA" id="ARBA00033367"/>
    </source>
</evidence>
<evidence type="ECO:0000259" key="11">
    <source>
        <dbReference type="Pfam" id="PF08244"/>
    </source>
</evidence>
<evidence type="ECO:0000256" key="5">
    <source>
        <dbReference type="ARBA" id="ARBA00022801"/>
    </source>
</evidence>
<dbReference type="Gene3D" id="2.115.10.20">
    <property type="entry name" value="Glycosyl hydrolase domain, family 43"/>
    <property type="match status" value="1"/>
</dbReference>
<evidence type="ECO:0000256" key="1">
    <source>
        <dbReference type="ARBA" id="ARBA00004914"/>
    </source>
</evidence>
<evidence type="ECO:0000256" key="3">
    <source>
        <dbReference type="ARBA" id="ARBA00012758"/>
    </source>
</evidence>
<evidence type="ECO:0000256" key="9">
    <source>
        <dbReference type="RuleBase" id="RU365015"/>
    </source>
</evidence>
<reference evidence="12 13" key="1">
    <citation type="submission" date="2013-06" db="EMBL/GenBank/DDBJ databases">
        <title>Whole genome shotgun sequence of Bacillus selenatarsenatis SF-1.</title>
        <authorList>
            <person name="Kuroda M."/>
            <person name="Sei K."/>
            <person name="Yamashita M."/>
            <person name="Ike M."/>
        </authorList>
    </citation>
    <scope>NUCLEOTIDE SEQUENCE [LARGE SCALE GENOMIC DNA]</scope>
    <source>
        <strain evidence="12 13">SF-1</strain>
    </source>
</reference>
<organism evidence="12 13">
    <name type="scientific">Mesobacillus selenatarsenatis (strain DSM 18680 / JCM 14380 / FERM P-15431 / SF-1)</name>
    <dbReference type="NCBI Taxonomy" id="1321606"/>
    <lineage>
        <taxon>Bacteria</taxon>
        <taxon>Bacillati</taxon>
        <taxon>Bacillota</taxon>
        <taxon>Bacilli</taxon>
        <taxon>Bacillales</taxon>
        <taxon>Bacillaceae</taxon>
        <taxon>Mesobacillus</taxon>
    </lineage>
</organism>
<dbReference type="GO" id="GO:0004564">
    <property type="term" value="F:beta-fructofuranosidase activity"/>
    <property type="evidence" value="ECO:0007669"/>
    <property type="project" value="UniProtKB-EC"/>
</dbReference>
<evidence type="ECO:0000256" key="2">
    <source>
        <dbReference type="ARBA" id="ARBA00009902"/>
    </source>
</evidence>
<dbReference type="SUPFAM" id="SSF49899">
    <property type="entry name" value="Concanavalin A-like lectins/glucanases"/>
    <property type="match status" value="1"/>
</dbReference>
<dbReference type="STRING" id="1321606.SAMD00020551_1020"/>
<name>A0A0A8WYV2_MESS1</name>
<keyword evidence="6 8" id="KW-0326">Glycosidase</keyword>
<proteinExistence type="inferred from homology"/>
<dbReference type="EC" id="3.2.1.26" evidence="3 8"/>
<dbReference type="SMART" id="SM00640">
    <property type="entry name" value="Glyco_32"/>
    <property type="match status" value="1"/>
</dbReference>
<dbReference type="CDD" id="cd18623">
    <property type="entry name" value="GH32_ScrB-like"/>
    <property type="match status" value="1"/>
</dbReference>
<dbReference type="Pfam" id="PF08244">
    <property type="entry name" value="Glyco_hydro_32C"/>
    <property type="match status" value="1"/>
</dbReference>
<dbReference type="InterPro" id="IPR023296">
    <property type="entry name" value="Glyco_hydro_beta-prop_sf"/>
</dbReference>
<dbReference type="SUPFAM" id="SSF75005">
    <property type="entry name" value="Arabinanase/levansucrase/invertase"/>
    <property type="match status" value="1"/>
</dbReference>
<dbReference type="PANTHER" id="PTHR43101:SF1">
    <property type="entry name" value="BETA-FRUCTOSIDASE"/>
    <property type="match status" value="1"/>
</dbReference>
<protein>
    <recommendedName>
        <fullName evidence="4 8">Sucrose-6-phosphate hydrolase</fullName>
        <ecNumber evidence="3 8">3.2.1.26</ecNumber>
    </recommendedName>
    <alternativeName>
        <fullName evidence="7 9">Invertase</fullName>
    </alternativeName>
</protein>
<dbReference type="EMBL" id="BASE01000019">
    <property type="protein sequence ID" value="GAM12885.1"/>
    <property type="molecule type" value="Genomic_DNA"/>
</dbReference>
<feature type="domain" description="Glycosyl hydrolase family 32 C-terminal" evidence="11">
    <location>
        <begin position="342"/>
        <end position="484"/>
    </location>
</feature>
<feature type="domain" description="Glycosyl hydrolase family 32 N-terminal" evidence="10">
    <location>
        <begin position="37"/>
        <end position="337"/>
    </location>
</feature>
<keyword evidence="5 8" id="KW-0378">Hydrolase</keyword>
<dbReference type="InterPro" id="IPR013148">
    <property type="entry name" value="Glyco_hydro_32_N"/>
</dbReference>
<dbReference type="PANTHER" id="PTHR43101">
    <property type="entry name" value="BETA-FRUCTOSIDASE"/>
    <property type="match status" value="1"/>
</dbReference>
<dbReference type="RefSeq" id="WP_041964778.1">
    <property type="nucleotide sequence ID" value="NZ_BASE01000019.1"/>
</dbReference>
<keyword evidence="13" id="KW-1185">Reference proteome</keyword>
<dbReference type="InterPro" id="IPR013320">
    <property type="entry name" value="ConA-like_dom_sf"/>
</dbReference>
<dbReference type="Gene3D" id="2.60.120.560">
    <property type="entry name" value="Exo-inulinase, domain 1"/>
    <property type="match status" value="1"/>
</dbReference>
<keyword evidence="9" id="KW-0119">Carbohydrate metabolism</keyword>
<gene>
    <name evidence="12" type="ORF">SAMD00020551_1020</name>
</gene>
<dbReference type="Proteomes" id="UP000031014">
    <property type="component" value="Unassembled WGS sequence"/>
</dbReference>